<evidence type="ECO:0000313" key="1">
    <source>
        <dbReference type="EMBL" id="KZW01801.1"/>
    </source>
</evidence>
<organism evidence="1 2">
    <name type="scientific">Exidia glandulosa HHB12029</name>
    <dbReference type="NCBI Taxonomy" id="1314781"/>
    <lineage>
        <taxon>Eukaryota</taxon>
        <taxon>Fungi</taxon>
        <taxon>Dikarya</taxon>
        <taxon>Basidiomycota</taxon>
        <taxon>Agaricomycotina</taxon>
        <taxon>Agaricomycetes</taxon>
        <taxon>Auriculariales</taxon>
        <taxon>Exidiaceae</taxon>
        <taxon>Exidia</taxon>
    </lineage>
</organism>
<evidence type="ECO:0000313" key="2">
    <source>
        <dbReference type="Proteomes" id="UP000077266"/>
    </source>
</evidence>
<dbReference type="AlphaFoldDB" id="A0A165P8L7"/>
<name>A0A165P8L7_EXIGL</name>
<proteinExistence type="predicted"/>
<dbReference type="InParanoid" id="A0A165P8L7"/>
<sequence length="378" mass="42648">MACLLRLPPEIRDIIIEHALLARAQEPADTDAAALDRIPLDQEAFARGIIYTGEEVVQLPATRVTPNSLGLLLVNRQLSGEVLVTIERLRASARLTYVLDIMVVQDALLWPTWLSVPAISATLDRVEVTFRAFGARSHMGKSAWNGLPPSIVLALFWLLKHFVLSDKYFIRSLVLDFSDSVHTDPPDDATKEDWITMHQLYRREVPADIVPVIPRAAWYASTLERWISYTLSMGSYGAAYGRLLLERIGYVTINAGDHRVQRYDLAARLTAIVTIGSDGMMWYISPPDLRRRAFWDWIEDTAQGRLVAGLPVELVALARPEMLPRLTESETIFVNNGGSLGVVAISPRANTWKRTAERVRSATHRWFRRVLRALTRRS</sequence>
<dbReference type="EMBL" id="KV425891">
    <property type="protein sequence ID" value="KZW01801.1"/>
    <property type="molecule type" value="Genomic_DNA"/>
</dbReference>
<reference evidence="1 2" key="1">
    <citation type="journal article" date="2016" name="Mol. Biol. Evol.">
        <title>Comparative Genomics of Early-Diverging Mushroom-Forming Fungi Provides Insights into the Origins of Lignocellulose Decay Capabilities.</title>
        <authorList>
            <person name="Nagy L.G."/>
            <person name="Riley R."/>
            <person name="Tritt A."/>
            <person name="Adam C."/>
            <person name="Daum C."/>
            <person name="Floudas D."/>
            <person name="Sun H."/>
            <person name="Yadav J.S."/>
            <person name="Pangilinan J."/>
            <person name="Larsson K.H."/>
            <person name="Matsuura K."/>
            <person name="Barry K."/>
            <person name="Labutti K."/>
            <person name="Kuo R."/>
            <person name="Ohm R.A."/>
            <person name="Bhattacharya S.S."/>
            <person name="Shirouzu T."/>
            <person name="Yoshinaga Y."/>
            <person name="Martin F.M."/>
            <person name="Grigoriev I.V."/>
            <person name="Hibbett D.S."/>
        </authorList>
    </citation>
    <scope>NUCLEOTIDE SEQUENCE [LARGE SCALE GENOMIC DNA]</scope>
    <source>
        <strain evidence="1 2">HHB12029</strain>
    </source>
</reference>
<dbReference type="OrthoDB" id="2942094at2759"/>
<protein>
    <submittedName>
        <fullName evidence="1">Uncharacterized protein</fullName>
    </submittedName>
</protein>
<dbReference type="STRING" id="1314781.A0A165P8L7"/>
<keyword evidence="2" id="KW-1185">Reference proteome</keyword>
<gene>
    <name evidence="1" type="ORF">EXIGLDRAFT_27053</name>
</gene>
<dbReference type="Proteomes" id="UP000077266">
    <property type="component" value="Unassembled WGS sequence"/>
</dbReference>
<accession>A0A165P8L7</accession>